<dbReference type="EMBL" id="KZ107838">
    <property type="protein sequence ID" value="OSS53641.1"/>
    <property type="molecule type" value="Genomic_DNA"/>
</dbReference>
<feature type="region of interest" description="Disordered" evidence="1">
    <location>
        <begin position="1"/>
        <end position="25"/>
    </location>
</feature>
<sequence length="139" mass="15087">MSTETESTGSEYSGSESTKTAPSHSAITTLNVGGRHFTVIESVEQLMVACPAARALSRLTHPVNGFCNLAHLDLAVRIDLTGYPPLHDAFLTALEEAQIVVKAKKVTLTVTDYIPHEDCEQLREPLPKVQEEITVVETA</sequence>
<evidence type="ECO:0000256" key="1">
    <source>
        <dbReference type="SAM" id="MobiDB-lite"/>
    </source>
</evidence>
<dbReference type="AlphaFoldDB" id="A0A1Y2MCD0"/>
<organism evidence="2 3">
    <name type="scientific">Epicoccum nigrum</name>
    <name type="common">Soil fungus</name>
    <name type="synonym">Epicoccum purpurascens</name>
    <dbReference type="NCBI Taxonomy" id="105696"/>
    <lineage>
        <taxon>Eukaryota</taxon>
        <taxon>Fungi</taxon>
        <taxon>Dikarya</taxon>
        <taxon>Ascomycota</taxon>
        <taxon>Pezizomycotina</taxon>
        <taxon>Dothideomycetes</taxon>
        <taxon>Pleosporomycetidae</taxon>
        <taxon>Pleosporales</taxon>
        <taxon>Pleosporineae</taxon>
        <taxon>Didymellaceae</taxon>
        <taxon>Epicoccum</taxon>
    </lineage>
</organism>
<dbReference type="Proteomes" id="UP000193240">
    <property type="component" value="Unassembled WGS sequence"/>
</dbReference>
<feature type="compositionally biased region" description="Low complexity" evidence="1">
    <location>
        <begin position="1"/>
        <end position="18"/>
    </location>
</feature>
<proteinExistence type="predicted"/>
<keyword evidence="3" id="KW-1185">Reference proteome</keyword>
<protein>
    <submittedName>
        <fullName evidence="2">Uncharacterized protein</fullName>
    </submittedName>
</protein>
<evidence type="ECO:0000313" key="3">
    <source>
        <dbReference type="Proteomes" id="UP000193240"/>
    </source>
</evidence>
<reference evidence="2 3" key="1">
    <citation type="journal article" date="2017" name="Genome Announc.">
        <title>Genome sequence of the saprophytic ascomycete Epicoccum nigrum ICMP 19927 strain isolated from New Zealand.</title>
        <authorList>
            <person name="Fokin M."/>
            <person name="Fleetwood D."/>
            <person name="Weir B.S."/>
            <person name="Villas-Boas S.G."/>
        </authorList>
    </citation>
    <scope>NUCLEOTIDE SEQUENCE [LARGE SCALE GENOMIC DNA]</scope>
    <source>
        <strain evidence="2 3">ICMP 19927</strain>
    </source>
</reference>
<dbReference type="InParanoid" id="A0A1Y2MCD0"/>
<accession>A0A1Y2MCD0</accession>
<name>A0A1Y2MCD0_EPING</name>
<evidence type="ECO:0000313" key="2">
    <source>
        <dbReference type="EMBL" id="OSS53641.1"/>
    </source>
</evidence>
<gene>
    <name evidence="2" type="ORF">B5807_01640</name>
</gene>